<keyword evidence="3" id="KW-1185">Reference proteome</keyword>
<reference evidence="2" key="1">
    <citation type="journal article" date="2019" name="Infect. Genet. Evol.">
        <title>Unconventional gene arrangement and content revealed by full genome analysis of the white sturgeon adenovirus, the single member of the genus Ichtadenovirus.</title>
        <authorList>
            <person name="Doszpoly A."/>
            <person name="Harrach B."/>
            <person name="LaPatra S."/>
            <person name="Benko M."/>
        </authorList>
    </citation>
    <scope>NUCLEOTIDE SEQUENCE</scope>
    <source>
        <strain evidence="2">WSAdV1/1996</strain>
    </source>
</reference>
<organism evidence="2">
    <name type="scientific">White sturgeon adenovirus 1</name>
    <dbReference type="NCBI Taxonomy" id="2580388"/>
    <lineage>
        <taxon>Viruses</taxon>
        <taxon>Varidnaviria</taxon>
        <taxon>Bamfordvirae</taxon>
        <taxon>Preplasmiviricota</taxon>
        <taxon>Polisuviricotina</taxon>
        <taxon>Pharingeaviricetes</taxon>
        <taxon>Rowavirales</taxon>
        <taxon>Adenoviridae</taxon>
        <taxon>Ichtadenovirus</taxon>
        <taxon>Ichtadenovirus acipenseris</taxon>
        <taxon>Sturgeon ichtadenovirus A</taxon>
    </lineage>
</organism>
<dbReference type="Proteomes" id="UP000318653">
    <property type="component" value="Segment"/>
</dbReference>
<dbReference type="RefSeq" id="YP_010790534.1">
    <property type="nucleotide sequence ID" value="NC_075448.1"/>
</dbReference>
<feature type="compositionally biased region" description="Acidic residues" evidence="1">
    <location>
        <begin position="7"/>
        <end position="17"/>
    </location>
</feature>
<evidence type="ECO:0000313" key="2">
    <source>
        <dbReference type="EMBL" id="QCQ84163.1"/>
    </source>
</evidence>
<dbReference type="KEGG" id="vg:80527939"/>
<feature type="region of interest" description="Disordered" evidence="1">
    <location>
        <begin position="1"/>
        <end position="62"/>
    </location>
</feature>
<sequence>MTKLYDTPDEDEDEVSEGETLGSQDTEGSSEEEEEEFYQAPIRQRGTKAASKKKQTSMDSDCNSCRNRIAAMRRSLTTKSKISTEEREVIESLQIELWEIIGEINNIVKRNRNIGTSKTVRNRSKSSISKVIDYTYNVAKLEKLKVDAQKLLKVYQDAAASKI</sequence>
<evidence type="ECO:0000256" key="1">
    <source>
        <dbReference type="SAM" id="MobiDB-lite"/>
    </source>
</evidence>
<protein>
    <submittedName>
        <fullName evidence="2">33K</fullName>
    </submittedName>
</protein>
<dbReference type="GeneID" id="80527939"/>
<evidence type="ECO:0000313" key="3">
    <source>
        <dbReference type="Proteomes" id="UP000318653"/>
    </source>
</evidence>
<dbReference type="EMBL" id="MK101347">
    <property type="protein sequence ID" value="QCQ84163.1"/>
    <property type="molecule type" value="Genomic_DNA"/>
</dbReference>
<feature type="compositionally biased region" description="Acidic residues" evidence="1">
    <location>
        <begin position="28"/>
        <end position="37"/>
    </location>
</feature>
<proteinExistence type="predicted"/>
<name>A0A4V1F590_9ADEN</name>
<accession>A0A4V1F590</accession>